<dbReference type="OrthoDB" id="5983539at2759"/>
<gene>
    <name evidence="3" type="primary">SPRY4_4</name>
    <name evidence="3" type="ORF">OS493_020521</name>
</gene>
<protein>
    <submittedName>
        <fullName evidence="3">Negative regulation of ERK1 and ERK2 cascade</fullName>
    </submittedName>
</protein>
<dbReference type="Pfam" id="PF05210">
    <property type="entry name" value="Sprouty"/>
    <property type="match status" value="1"/>
</dbReference>
<dbReference type="PROSITE" id="PS51227">
    <property type="entry name" value="SPR"/>
    <property type="match status" value="1"/>
</dbReference>
<dbReference type="PANTHER" id="PTHR12365">
    <property type="entry name" value="SPROUTY"/>
    <property type="match status" value="1"/>
</dbReference>
<dbReference type="GO" id="GO:0048513">
    <property type="term" value="P:animal organ development"/>
    <property type="evidence" value="ECO:0007669"/>
    <property type="project" value="TreeGrafter"/>
</dbReference>
<evidence type="ECO:0000256" key="1">
    <source>
        <dbReference type="ARBA" id="ARBA00010964"/>
    </source>
</evidence>
<accession>A0A9W9YZ42</accession>
<sequence>MSRNEGLEEMYQNDQPSCSNQIDINLGGEYCTLKQVHAATAGIKGKPATQITQQASQPSSSKQENNNVRLSPKRNISRSKSTPENVAHGLEAAVPLPPKHANGYQPSNGPFVIAPGRRSVGHVKAGGRRSLGSLSNKEPPAPLCYFAYLGRLTPAAAKGTQRGRLPSAHDILADRPVILTSTSIVSPYATNVICQEFEELEEQESRRGDCMDLLDCCTCMCCVKALFYHCTKDIKDEGQMAENPCSCKGPVSGCVGRWSVMGLMSIVLPCLWCYLPFEAYFKCHDCMRRINNRDRLKKNARVPSINHTSTTEEPSAMSMDSRFELAI</sequence>
<dbReference type="InterPro" id="IPR007875">
    <property type="entry name" value="Sprouty"/>
</dbReference>
<dbReference type="GO" id="GO:0016020">
    <property type="term" value="C:membrane"/>
    <property type="evidence" value="ECO:0007669"/>
    <property type="project" value="InterPro"/>
</dbReference>
<comment type="similarity">
    <text evidence="1">Belongs to the sprouty family.</text>
</comment>
<name>A0A9W9YZ42_9CNID</name>
<dbReference type="InterPro" id="IPR051192">
    <property type="entry name" value="Sprouty_domain"/>
</dbReference>
<reference evidence="3" key="1">
    <citation type="submission" date="2023-01" db="EMBL/GenBank/DDBJ databases">
        <title>Genome assembly of the deep-sea coral Lophelia pertusa.</title>
        <authorList>
            <person name="Herrera S."/>
            <person name="Cordes E."/>
        </authorList>
    </citation>
    <scope>NUCLEOTIDE SEQUENCE</scope>
    <source>
        <strain evidence="3">USNM1676648</strain>
        <tissue evidence="3">Polyp</tissue>
    </source>
</reference>
<dbReference type="Proteomes" id="UP001163046">
    <property type="component" value="Unassembled WGS sequence"/>
</dbReference>
<feature type="region of interest" description="Disordered" evidence="2">
    <location>
        <begin position="47"/>
        <end position="84"/>
    </location>
</feature>
<dbReference type="PANTHER" id="PTHR12365:SF7">
    <property type="entry name" value="PROTEIN SPROUTY"/>
    <property type="match status" value="1"/>
</dbReference>
<dbReference type="GO" id="GO:0005829">
    <property type="term" value="C:cytosol"/>
    <property type="evidence" value="ECO:0007669"/>
    <property type="project" value="TreeGrafter"/>
</dbReference>
<dbReference type="GO" id="GO:0046580">
    <property type="term" value="P:negative regulation of Ras protein signal transduction"/>
    <property type="evidence" value="ECO:0007669"/>
    <property type="project" value="TreeGrafter"/>
</dbReference>
<keyword evidence="4" id="KW-1185">Reference proteome</keyword>
<organism evidence="3 4">
    <name type="scientific">Desmophyllum pertusum</name>
    <dbReference type="NCBI Taxonomy" id="174260"/>
    <lineage>
        <taxon>Eukaryota</taxon>
        <taxon>Metazoa</taxon>
        <taxon>Cnidaria</taxon>
        <taxon>Anthozoa</taxon>
        <taxon>Hexacorallia</taxon>
        <taxon>Scleractinia</taxon>
        <taxon>Caryophylliina</taxon>
        <taxon>Caryophylliidae</taxon>
        <taxon>Desmophyllum</taxon>
    </lineage>
</organism>
<evidence type="ECO:0000313" key="4">
    <source>
        <dbReference type="Proteomes" id="UP001163046"/>
    </source>
</evidence>
<feature type="compositionally biased region" description="Polar residues" evidence="2">
    <location>
        <begin position="49"/>
        <end position="69"/>
    </location>
</feature>
<proteinExistence type="inferred from homology"/>
<dbReference type="GO" id="GO:0040037">
    <property type="term" value="P:negative regulation of fibroblast growth factor receptor signaling pathway"/>
    <property type="evidence" value="ECO:0007669"/>
    <property type="project" value="TreeGrafter"/>
</dbReference>
<comment type="caution">
    <text evidence="3">The sequence shown here is derived from an EMBL/GenBank/DDBJ whole genome shotgun (WGS) entry which is preliminary data.</text>
</comment>
<dbReference type="EMBL" id="MU826838">
    <property type="protein sequence ID" value="KAJ7372097.1"/>
    <property type="molecule type" value="Genomic_DNA"/>
</dbReference>
<evidence type="ECO:0000313" key="3">
    <source>
        <dbReference type="EMBL" id="KAJ7372097.1"/>
    </source>
</evidence>
<dbReference type="AlphaFoldDB" id="A0A9W9YZ42"/>
<evidence type="ECO:0000256" key="2">
    <source>
        <dbReference type="SAM" id="MobiDB-lite"/>
    </source>
</evidence>